<comment type="function">
    <text evidence="6">Binds mRNA; thus facilitating recognition of the initiation point. It is needed to translate mRNA with a short Shine-Dalgarno (SD) purine-rich sequence.</text>
</comment>
<evidence type="ECO:0000256" key="3">
    <source>
        <dbReference type="ARBA" id="ARBA00022884"/>
    </source>
</evidence>
<comment type="caution">
    <text evidence="11">The sequence shown here is derived from an EMBL/GenBank/DDBJ whole genome shotgun (WGS) entry which is preliminary data.</text>
</comment>
<evidence type="ECO:0000256" key="8">
    <source>
        <dbReference type="ARBA" id="ARBA00035517"/>
    </source>
</evidence>
<dbReference type="CDD" id="cd04465">
    <property type="entry name" value="S1_RPS1_repeat_ec2_hs2"/>
    <property type="match status" value="1"/>
</dbReference>
<dbReference type="NCBIfam" id="NF004952">
    <property type="entry name" value="PRK06299.1-2"/>
    <property type="match status" value="1"/>
</dbReference>
<dbReference type="CDD" id="cd05688">
    <property type="entry name" value="S1_RPS1_repeat_ec3"/>
    <property type="match status" value="1"/>
</dbReference>
<dbReference type="InterPro" id="IPR003029">
    <property type="entry name" value="S1_domain"/>
</dbReference>
<dbReference type="GO" id="GO:0003735">
    <property type="term" value="F:structural constituent of ribosome"/>
    <property type="evidence" value="ECO:0007669"/>
    <property type="project" value="InterPro"/>
</dbReference>
<feature type="domain" description="S1 motif" evidence="10">
    <location>
        <begin position="282"/>
        <end position="352"/>
    </location>
</feature>
<dbReference type="InterPro" id="IPR000110">
    <property type="entry name" value="Ribosomal_bS1"/>
</dbReference>
<dbReference type="AlphaFoldDB" id="A0A059FHJ4"/>
<keyword evidence="4 11" id="KW-0689">Ribosomal protein</keyword>
<evidence type="ECO:0000256" key="1">
    <source>
        <dbReference type="ARBA" id="ARBA00006767"/>
    </source>
</evidence>
<feature type="domain" description="S1 motif" evidence="10">
    <location>
        <begin position="197"/>
        <end position="265"/>
    </location>
</feature>
<dbReference type="InterPro" id="IPR050437">
    <property type="entry name" value="Ribos_protein_bS1-like"/>
</dbReference>
<dbReference type="Proteomes" id="UP000025171">
    <property type="component" value="Unassembled WGS sequence"/>
</dbReference>
<evidence type="ECO:0000313" key="12">
    <source>
        <dbReference type="Proteomes" id="UP000025171"/>
    </source>
</evidence>
<dbReference type="InterPro" id="IPR035104">
    <property type="entry name" value="Ribosomal_protein_S1-like"/>
</dbReference>
<organism evidence="11 12">
    <name type="scientific">Hyphomonas johnsonii MHS-2</name>
    <dbReference type="NCBI Taxonomy" id="1280950"/>
    <lineage>
        <taxon>Bacteria</taxon>
        <taxon>Pseudomonadati</taxon>
        <taxon>Pseudomonadota</taxon>
        <taxon>Alphaproteobacteria</taxon>
        <taxon>Hyphomonadales</taxon>
        <taxon>Hyphomonadaceae</taxon>
        <taxon>Hyphomonas</taxon>
    </lineage>
</organism>
<feature type="domain" description="S1 motif" evidence="10">
    <location>
        <begin position="459"/>
        <end position="529"/>
    </location>
</feature>
<dbReference type="PANTHER" id="PTHR10724:SF7">
    <property type="entry name" value="SMALL RIBOSOMAL SUBUNIT PROTEIN BS1C"/>
    <property type="match status" value="1"/>
</dbReference>
<keyword evidence="3" id="KW-0694">RNA-binding</keyword>
<dbReference type="Gene3D" id="1.10.150.20">
    <property type="entry name" value="5' to 3' exonuclease, C-terminal subdomain"/>
    <property type="match status" value="1"/>
</dbReference>
<evidence type="ECO:0000259" key="10">
    <source>
        <dbReference type="PROSITE" id="PS50126"/>
    </source>
</evidence>
<dbReference type="OrthoDB" id="9804077at2"/>
<evidence type="ECO:0000256" key="9">
    <source>
        <dbReference type="SAM" id="MobiDB-lite"/>
    </source>
</evidence>
<evidence type="ECO:0000256" key="2">
    <source>
        <dbReference type="ARBA" id="ARBA00022737"/>
    </source>
</evidence>
<proteinExistence type="inferred from homology"/>
<feature type="domain" description="S1 motif" evidence="10">
    <location>
        <begin position="28"/>
        <end position="92"/>
    </location>
</feature>
<evidence type="ECO:0000256" key="4">
    <source>
        <dbReference type="ARBA" id="ARBA00022980"/>
    </source>
</evidence>
<sequence length="671" mass="72633">MTEKMNPTTDDFAAMFESSAAAGAMKEGQVIPATVIGIENENVLVDIGLKTEGRIPTKEFALEDEQPKAGDIIDVYLDRIENALGDAVLSRDKARREERWIKLERSFAKEEPVKGAISGRVKGGFTVDLGGVNAFLPGSQVDIRPVRDVGPLMGEIQPFAILKLDRTRGNIVVSRRAILEESRAEQRAEIVSDMKEGDVRTGIVKNITDYGAFVDLGGIDGLLHVTDMSWKRINHPSQVVEVGQEVEVQIVKINPETQRISLGMKQLGSDPWDGIDSRYPVGARLKGQVTNITDYGAFVELEDGVEGLIHVSEMSWTKKNVHPGKILSTTQEVDVEVLDVDSDKRRISLGLKQTMDNPWNAFIAEHPVGSEIEGEVRGITEFGLFVGLGPDLDGMVHINDIAWDKSGEQAIEGFTKGDMVKARVLDVDIDKERISLGIKQLSGDPIAAPADGSTGLKRGSIVTCTVTEITSGGVEVEFGSPAMKSFIRRSDLSRDRADQRPERFAVGDKVDAKILTVDRGSRRVTLSIKALEIAEEADAVAQYGSADAGASLGDILGAALASSSVGKPDAKAETKPEPKAKAAAPAAGDAKAMDERGRLAAPQGDADDLKQIKGVGPAFEKKLHEAGIFHFWQIAALSEAQVSELEEELSFQGRMERDGWKAQAEEFMNQA</sequence>
<dbReference type="NCBIfam" id="NF004955">
    <property type="entry name" value="PRK06299.1-5"/>
    <property type="match status" value="1"/>
</dbReference>
<keyword evidence="5" id="KW-0687">Ribonucleoprotein</keyword>
<dbReference type="SMART" id="SM00316">
    <property type="entry name" value="S1"/>
    <property type="match status" value="6"/>
</dbReference>
<keyword evidence="12" id="KW-1185">Reference proteome</keyword>
<name>A0A059FHJ4_9PROT</name>
<dbReference type="GO" id="GO:0003729">
    <property type="term" value="F:mRNA binding"/>
    <property type="evidence" value="ECO:0007669"/>
    <property type="project" value="TreeGrafter"/>
</dbReference>
<comment type="similarity">
    <text evidence="1">Belongs to the bacterial ribosomal protein bS1 family.</text>
</comment>
<keyword evidence="2" id="KW-0677">Repeat</keyword>
<dbReference type="GO" id="GO:0006412">
    <property type="term" value="P:translation"/>
    <property type="evidence" value="ECO:0007669"/>
    <property type="project" value="InterPro"/>
</dbReference>
<evidence type="ECO:0000256" key="5">
    <source>
        <dbReference type="ARBA" id="ARBA00023274"/>
    </source>
</evidence>
<dbReference type="EMBL" id="ARYK01000007">
    <property type="protein sequence ID" value="KCZ90062.1"/>
    <property type="molecule type" value="Genomic_DNA"/>
</dbReference>
<dbReference type="FunFam" id="2.40.50.140:FF:000011">
    <property type="entry name" value="30S ribosomal protein S1"/>
    <property type="match status" value="1"/>
</dbReference>
<dbReference type="SUPFAM" id="SSF50249">
    <property type="entry name" value="Nucleic acid-binding proteins"/>
    <property type="match status" value="6"/>
</dbReference>
<feature type="domain" description="S1 motif" evidence="10">
    <location>
        <begin position="369"/>
        <end position="439"/>
    </location>
</feature>
<evidence type="ECO:0000313" key="11">
    <source>
        <dbReference type="EMBL" id="KCZ90062.1"/>
    </source>
</evidence>
<dbReference type="CDD" id="cd05691">
    <property type="entry name" value="S1_RPS1_repeat_ec6"/>
    <property type="match status" value="1"/>
</dbReference>
<dbReference type="STRING" id="1280950.HJO_13971"/>
<dbReference type="PATRIC" id="fig|1280950.3.peg.2808"/>
<protein>
    <recommendedName>
        <fullName evidence="7">Small ribosomal subunit protein bS1</fullName>
    </recommendedName>
    <alternativeName>
        <fullName evidence="8">30S ribosomal protein S1</fullName>
    </alternativeName>
</protein>
<dbReference type="PRINTS" id="PR00681">
    <property type="entry name" value="RIBOSOMALS1"/>
</dbReference>
<feature type="region of interest" description="Disordered" evidence="9">
    <location>
        <begin position="567"/>
        <end position="595"/>
    </location>
</feature>
<dbReference type="FunFam" id="2.40.50.140:FF:000018">
    <property type="entry name" value="30S ribosomal protein S1"/>
    <property type="match status" value="1"/>
</dbReference>
<feature type="domain" description="S1 motif" evidence="10">
    <location>
        <begin position="110"/>
        <end position="176"/>
    </location>
</feature>
<dbReference type="InterPro" id="IPR012340">
    <property type="entry name" value="NA-bd_OB-fold"/>
</dbReference>
<dbReference type="CDD" id="cd05687">
    <property type="entry name" value="S1_RPS1_repeat_ec1_hs1"/>
    <property type="match status" value="1"/>
</dbReference>
<feature type="compositionally biased region" description="Low complexity" evidence="9">
    <location>
        <begin position="581"/>
        <end position="590"/>
    </location>
</feature>
<reference evidence="11 12" key="1">
    <citation type="journal article" date="2014" name="Antonie Van Leeuwenhoek">
        <title>Hyphomonas beringensis sp. nov. and Hyphomonas chukchiensis sp. nov., isolated from surface seawater of the Bering Sea and Chukchi Sea.</title>
        <authorList>
            <person name="Li C."/>
            <person name="Lai Q."/>
            <person name="Li G."/>
            <person name="Dong C."/>
            <person name="Wang J."/>
            <person name="Liao Y."/>
            <person name="Shao Z."/>
        </authorList>
    </citation>
    <scope>NUCLEOTIDE SEQUENCE [LARGE SCALE GENOMIC DNA]</scope>
    <source>
        <strain evidence="11 12">MHS-2</strain>
    </source>
</reference>
<dbReference type="eggNOG" id="COG0539">
    <property type="taxonomic scope" value="Bacteria"/>
</dbReference>
<feature type="compositionally biased region" description="Basic and acidic residues" evidence="9">
    <location>
        <begin position="568"/>
        <end position="580"/>
    </location>
</feature>
<dbReference type="NCBIfam" id="TIGR00717">
    <property type="entry name" value="rpsA"/>
    <property type="match status" value="1"/>
</dbReference>
<dbReference type="GO" id="GO:0022627">
    <property type="term" value="C:cytosolic small ribosomal subunit"/>
    <property type="evidence" value="ECO:0007669"/>
    <property type="project" value="TreeGrafter"/>
</dbReference>
<accession>A0A059FHJ4</accession>
<dbReference type="Gene3D" id="2.40.50.140">
    <property type="entry name" value="Nucleic acid-binding proteins"/>
    <property type="match status" value="5"/>
</dbReference>
<dbReference type="Pfam" id="PF00575">
    <property type="entry name" value="S1"/>
    <property type="match status" value="6"/>
</dbReference>
<evidence type="ECO:0000256" key="7">
    <source>
        <dbReference type="ARBA" id="ARBA00035293"/>
    </source>
</evidence>
<gene>
    <name evidence="11" type="primary">rpsA</name>
    <name evidence="11" type="ORF">HJO_13971</name>
</gene>
<dbReference type="PANTHER" id="PTHR10724">
    <property type="entry name" value="30S RIBOSOMAL PROTEIN S1"/>
    <property type="match status" value="1"/>
</dbReference>
<dbReference type="PROSITE" id="PS50126">
    <property type="entry name" value="S1"/>
    <property type="match status" value="6"/>
</dbReference>
<evidence type="ECO:0000256" key="6">
    <source>
        <dbReference type="ARBA" id="ARBA00025604"/>
    </source>
</evidence>